<dbReference type="OrthoDB" id="2691297at2759"/>
<organism evidence="1 2">
    <name type="scientific">Suillus plorans</name>
    <dbReference type="NCBI Taxonomy" id="116603"/>
    <lineage>
        <taxon>Eukaryota</taxon>
        <taxon>Fungi</taxon>
        <taxon>Dikarya</taxon>
        <taxon>Basidiomycota</taxon>
        <taxon>Agaricomycotina</taxon>
        <taxon>Agaricomycetes</taxon>
        <taxon>Agaricomycetidae</taxon>
        <taxon>Boletales</taxon>
        <taxon>Suillineae</taxon>
        <taxon>Suillaceae</taxon>
        <taxon>Suillus</taxon>
    </lineage>
</organism>
<evidence type="ECO:0000313" key="1">
    <source>
        <dbReference type="EMBL" id="KAG1785806.1"/>
    </source>
</evidence>
<reference evidence="1" key="1">
    <citation type="journal article" date="2020" name="New Phytol.">
        <title>Comparative genomics reveals dynamic genome evolution in host specialist ectomycorrhizal fungi.</title>
        <authorList>
            <person name="Lofgren L.A."/>
            <person name="Nguyen N.H."/>
            <person name="Vilgalys R."/>
            <person name="Ruytinx J."/>
            <person name="Liao H.L."/>
            <person name="Branco S."/>
            <person name="Kuo A."/>
            <person name="LaButti K."/>
            <person name="Lipzen A."/>
            <person name="Andreopoulos W."/>
            <person name="Pangilinan J."/>
            <person name="Riley R."/>
            <person name="Hundley H."/>
            <person name="Na H."/>
            <person name="Barry K."/>
            <person name="Grigoriev I.V."/>
            <person name="Stajich J.E."/>
            <person name="Kennedy P.G."/>
        </authorList>
    </citation>
    <scope>NUCLEOTIDE SEQUENCE</scope>
    <source>
        <strain evidence="1">S12</strain>
    </source>
</reference>
<protein>
    <submittedName>
        <fullName evidence="1">Uncharacterized protein</fullName>
    </submittedName>
</protein>
<gene>
    <name evidence="1" type="ORF">HD556DRAFT_1419971</name>
</gene>
<name>A0A9P7DBL0_9AGAM</name>
<dbReference type="GeneID" id="64598210"/>
<dbReference type="RefSeq" id="XP_041153289.1">
    <property type="nucleotide sequence ID" value="XM_041304446.1"/>
</dbReference>
<dbReference type="EMBL" id="JABBWE010000103">
    <property type="protein sequence ID" value="KAG1785806.1"/>
    <property type="molecule type" value="Genomic_DNA"/>
</dbReference>
<evidence type="ECO:0000313" key="2">
    <source>
        <dbReference type="Proteomes" id="UP000719766"/>
    </source>
</evidence>
<proteinExistence type="predicted"/>
<comment type="caution">
    <text evidence="1">The sequence shown here is derived from an EMBL/GenBank/DDBJ whole genome shotgun (WGS) entry which is preliminary data.</text>
</comment>
<sequence>MLHQLFDIFMSCVNIQRRIVLSLEEKALACTTALSHLYYGCVLQAYPDCGEFIIRGTEDFNVFLQIYVRVADRTMLNTTLDLCRDGYSWSFSFPEACPDSVYERLSHLLPYHFVTGRVNKSIENLVITVLSKLLSSPSSPLNQILANCILLACVMVGAQVDKKDIVRIDKR</sequence>
<accession>A0A9P7DBL0</accession>
<keyword evidence="2" id="KW-1185">Reference proteome</keyword>
<dbReference type="Proteomes" id="UP000719766">
    <property type="component" value="Unassembled WGS sequence"/>
</dbReference>
<dbReference type="AlphaFoldDB" id="A0A9P7DBL0"/>